<feature type="transmembrane region" description="Helical" evidence="1">
    <location>
        <begin position="12"/>
        <end position="36"/>
    </location>
</feature>
<dbReference type="AlphaFoldDB" id="A0A9J6ZTG4"/>
<feature type="transmembrane region" description="Helical" evidence="1">
    <location>
        <begin position="173"/>
        <end position="193"/>
    </location>
</feature>
<feature type="transmembrane region" description="Helical" evidence="1">
    <location>
        <begin position="93"/>
        <end position="111"/>
    </location>
</feature>
<dbReference type="Proteomes" id="UP001056426">
    <property type="component" value="Chromosome"/>
</dbReference>
<keyword evidence="3" id="KW-1185">Reference proteome</keyword>
<accession>A0A9J6ZTG4</accession>
<feature type="transmembrane region" description="Helical" evidence="1">
    <location>
        <begin position="145"/>
        <end position="166"/>
    </location>
</feature>
<dbReference type="RefSeq" id="WP_250725384.1">
    <property type="nucleotide sequence ID" value="NZ_CP098400.1"/>
</dbReference>
<keyword evidence="1" id="KW-1133">Transmembrane helix</keyword>
<sequence>MINSQSTFNKSFNSIFWLFGIVSFIGIAGYGLSYILKMPEISPNEFVPKTIDTASFNRFGFGNLLAVFILLYAFAFLPIVIQFSIIKYKTNPYAIIISCCFLAVSLILEIVNNLPLISSVLLPVNIDSIPVETLLYIRQLETIKYLAFDVAGFSLAYTGFLIYAIIFYKTNRLLSYTIIASILLFIANVPFLLIEPSMAIILMAISIFAFALVPIFMVKMCSKQ</sequence>
<reference evidence="2" key="2">
    <citation type="submission" date="2022-06" db="EMBL/GenBank/DDBJ databases">
        <title>Xiashengella guii gen. nov. sp. nov., a bacterium isolated form anaerobic digestion tank.</title>
        <authorList>
            <person name="Huang H."/>
        </authorList>
    </citation>
    <scope>NUCLEOTIDE SEQUENCE</scope>
    <source>
        <strain evidence="2">Ai-910</strain>
    </source>
</reference>
<organism evidence="2 3">
    <name type="scientific">Xiashengella succiniciproducens</name>
    <dbReference type="NCBI Taxonomy" id="2949635"/>
    <lineage>
        <taxon>Bacteria</taxon>
        <taxon>Pseudomonadati</taxon>
        <taxon>Bacteroidota</taxon>
        <taxon>Bacteroidia</taxon>
        <taxon>Marinilabiliales</taxon>
        <taxon>Marinilabiliaceae</taxon>
        <taxon>Xiashengella</taxon>
    </lineage>
</organism>
<feature type="transmembrane region" description="Helical" evidence="1">
    <location>
        <begin position="199"/>
        <end position="218"/>
    </location>
</feature>
<feature type="transmembrane region" description="Helical" evidence="1">
    <location>
        <begin position="56"/>
        <end position="81"/>
    </location>
</feature>
<proteinExistence type="predicted"/>
<evidence type="ECO:0000313" key="2">
    <source>
        <dbReference type="EMBL" id="URW80894.1"/>
    </source>
</evidence>
<evidence type="ECO:0000313" key="3">
    <source>
        <dbReference type="Proteomes" id="UP001056426"/>
    </source>
</evidence>
<keyword evidence="1" id="KW-0472">Membrane</keyword>
<gene>
    <name evidence="2" type="ORF">M9189_05960</name>
</gene>
<dbReference type="KEGG" id="alkq:M9189_05960"/>
<protein>
    <recommendedName>
        <fullName evidence="4">DUF4386 domain-containing protein</fullName>
    </recommendedName>
</protein>
<evidence type="ECO:0008006" key="4">
    <source>
        <dbReference type="Google" id="ProtNLM"/>
    </source>
</evidence>
<dbReference type="EMBL" id="CP098400">
    <property type="protein sequence ID" value="URW80894.1"/>
    <property type="molecule type" value="Genomic_DNA"/>
</dbReference>
<keyword evidence="1" id="KW-0812">Transmembrane</keyword>
<reference evidence="2" key="1">
    <citation type="submission" date="2022-05" db="EMBL/GenBank/DDBJ databases">
        <authorList>
            <person name="Sun X."/>
        </authorList>
    </citation>
    <scope>NUCLEOTIDE SEQUENCE</scope>
    <source>
        <strain evidence="2">Ai-910</strain>
    </source>
</reference>
<name>A0A9J6ZTG4_9BACT</name>
<evidence type="ECO:0000256" key="1">
    <source>
        <dbReference type="SAM" id="Phobius"/>
    </source>
</evidence>